<reference evidence="2 3" key="1">
    <citation type="submission" date="2021-05" db="EMBL/GenBank/DDBJ databases">
        <title>Genome Assembly of Synthetic Allotetraploid Brassica napus Reveals Homoeologous Exchanges between Subgenomes.</title>
        <authorList>
            <person name="Davis J.T."/>
        </authorList>
    </citation>
    <scope>NUCLEOTIDE SEQUENCE [LARGE SCALE GENOMIC DNA]</scope>
    <source>
        <strain evidence="3">cv. Da-Ae</strain>
        <tissue evidence="2">Seedling</tissue>
    </source>
</reference>
<feature type="compositionally biased region" description="Basic and acidic residues" evidence="1">
    <location>
        <begin position="356"/>
        <end position="365"/>
    </location>
</feature>
<feature type="region of interest" description="Disordered" evidence="1">
    <location>
        <begin position="304"/>
        <end position="450"/>
    </location>
</feature>
<proteinExistence type="predicted"/>
<sequence length="450" mass="49986">MGIVKKKVGNSLSGTRLEKSFPPSDRLTNHPTDQRIIQRSVECSDGNTPGSTCDSGRQFNKIDSGDSRHWLSDYSTTVNSLLDTSPNQKGQTNSPRMFLEFRGFPQSSQSNADNKSKRSDEGNTSGHPVGTTKDKNSASSHDPDILRARDQPLNPPFQFSASIRNNEKGKSYTNEPSHRRNYKAQTNSWQERSGHRRSYLASERSGHGSERGPRDREYYRHRQLPAPPSRSFYREVPKQPPMLKDIDSSASKSYPENADRGIPHQIMDESLPHIALQDAVGEEAASLMVRASLTANLENQINTTLNDTPEHIPASQRLGRSPNSQAKYKPKKSSSETRPKLPATQRLGPPPRSHSHRDVDREERVPATMRIGQALTDANTENEASAPCTTKRKPGRPPGSSKAPGKQTMPASPAPKKRRVSQPKPSPARRKSNAAKTTKKSDARGQRRRI</sequence>
<accession>A0ABQ8CBD9</accession>
<gene>
    <name evidence="2" type="ORF">HID58_028840</name>
</gene>
<feature type="compositionally biased region" description="Polar residues" evidence="1">
    <location>
        <begin position="45"/>
        <end position="58"/>
    </location>
</feature>
<dbReference type="EMBL" id="JAGKQM010000008">
    <property type="protein sequence ID" value="KAH0914394.1"/>
    <property type="molecule type" value="Genomic_DNA"/>
</dbReference>
<feature type="compositionally biased region" description="Basic and acidic residues" evidence="1">
    <location>
        <begin position="132"/>
        <end position="150"/>
    </location>
</feature>
<evidence type="ECO:0000256" key="1">
    <source>
        <dbReference type="SAM" id="MobiDB-lite"/>
    </source>
</evidence>
<dbReference type="Proteomes" id="UP000824890">
    <property type="component" value="Unassembled WGS sequence"/>
</dbReference>
<comment type="caution">
    <text evidence="2">The sequence shown here is derived from an EMBL/GenBank/DDBJ whole genome shotgun (WGS) entry which is preliminary data.</text>
</comment>
<organism evidence="2 3">
    <name type="scientific">Brassica napus</name>
    <name type="common">Rape</name>
    <dbReference type="NCBI Taxonomy" id="3708"/>
    <lineage>
        <taxon>Eukaryota</taxon>
        <taxon>Viridiplantae</taxon>
        <taxon>Streptophyta</taxon>
        <taxon>Embryophyta</taxon>
        <taxon>Tracheophyta</taxon>
        <taxon>Spermatophyta</taxon>
        <taxon>Magnoliopsida</taxon>
        <taxon>eudicotyledons</taxon>
        <taxon>Gunneridae</taxon>
        <taxon>Pentapetalae</taxon>
        <taxon>rosids</taxon>
        <taxon>malvids</taxon>
        <taxon>Brassicales</taxon>
        <taxon>Brassicaceae</taxon>
        <taxon>Brassiceae</taxon>
        <taxon>Brassica</taxon>
    </lineage>
</organism>
<feature type="region of interest" description="Disordered" evidence="1">
    <location>
        <begin position="104"/>
        <end position="259"/>
    </location>
</feature>
<feature type="region of interest" description="Disordered" evidence="1">
    <location>
        <begin position="1"/>
        <end position="70"/>
    </location>
</feature>
<keyword evidence="3" id="KW-1185">Reference proteome</keyword>
<feature type="compositionally biased region" description="Basic residues" evidence="1">
    <location>
        <begin position="415"/>
        <end position="433"/>
    </location>
</feature>
<protein>
    <submittedName>
        <fullName evidence="2">Uncharacterized protein</fullName>
    </submittedName>
</protein>
<name>A0ABQ8CBD9_BRANA</name>
<evidence type="ECO:0000313" key="3">
    <source>
        <dbReference type="Proteomes" id="UP000824890"/>
    </source>
</evidence>
<feature type="compositionally biased region" description="Basic and acidic residues" evidence="1">
    <location>
        <begin position="439"/>
        <end position="450"/>
    </location>
</feature>
<feature type="compositionally biased region" description="Basic and acidic residues" evidence="1">
    <location>
        <begin position="204"/>
        <end position="220"/>
    </location>
</feature>
<evidence type="ECO:0000313" key="2">
    <source>
        <dbReference type="EMBL" id="KAH0914394.1"/>
    </source>
</evidence>